<dbReference type="InterPro" id="IPR011009">
    <property type="entry name" value="Kinase-like_dom_sf"/>
</dbReference>
<comment type="caution">
    <text evidence="2">The sequence shown here is derived from an EMBL/GenBank/DDBJ whole genome shotgun (WGS) entry which is preliminary data.</text>
</comment>
<dbReference type="AlphaFoldDB" id="A0A2N0R049"/>
<dbReference type="EMBL" id="LLXH01002066">
    <property type="protein sequence ID" value="PKC56677.1"/>
    <property type="molecule type" value="Genomic_DNA"/>
</dbReference>
<name>A0A2N0R049_9GLOM</name>
<dbReference type="VEuPathDB" id="FungiDB:RhiirA1_428993"/>
<feature type="domain" description="Serine-threonine/tyrosine-protein kinase catalytic" evidence="1">
    <location>
        <begin position="1"/>
        <end position="56"/>
    </location>
</feature>
<dbReference type="Gene3D" id="1.10.510.10">
    <property type="entry name" value="Transferase(Phosphotransferase) domain 1"/>
    <property type="match status" value="1"/>
</dbReference>
<protein>
    <recommendedName>
        <fullName evidence="1">Serine-threonine/tyrosine-protein kinase catalytic domain-containing protein</fullName>
    </recommendedName>
</protein>
<evidence type="ECO:0000313" key="2">
    <source>
        <dbReference type="EMBL" id="PKC56677.1"/>
    </source>
</evidence>
<evidence type="ECO:0000313" key="3">
    <source>
        <dbReference type="Proteomes" id="UP000232688"/>
    </source>
</evidence>
<dbReference type="GO" id="GO:0004672">
    <property type="term" value="F:protein kinase activity"/>
    <property type="evidence" value="ECO:0007669"/>
    <property type="project" value="InterPro"/>
</dbReference>
<sequence>MWEFTSGIPPFNDKAHNLQLALNICKGERPEIIKNTPQCYINLMEKCWNEDPLKRP</sequence>
<reference evidence="2 3" key="2">
    <citation type="submission" date="2017-10" db="EMBL/GenBank/DDBJ databases">
        <title>Genome analyses suggest a sexual origin of heterokaryosis in a supposedly ancient asexual fungus.</title>
        <authorList>
            <person name="Corradi N."/>
            <person name="Sedzielewska K."/>
            <person name="Noel J."/>
            <person name="Charron P."/>
            <person name="Farinelli L."/>
            <person name="Marton T."/>
            <person name="Kruger M."/>
            <person name="Pelin A."/>
            <person name="Brachmann A."/>
            <person name="Corradi N."/>
        </authorList>
    </citation>
    <scope>NUCLEOTIDE SEQUENCE [LARGE SCALE GENOMIC DNA]</scope>
    <source>
        <strain evidence="2 3">A1</strain>
    </source>
</reference>
<accession>A0A2N0R049</accession>
<feature type="non-terminal residue" evidence="2">
    <location>
        <position position="56"/>
    </location>
</feature>
<gene>
    <name evidence="2" type="ORF">RhiirA1_428993</name>
</gene>
<dbReference type="Pfam" id="PF07714">
    <property type="entry name" value="PK_Tyr_Ser-Thr"/>
    <property type="match status" value="1"/>
</dbReference>
<dbReference type="Proteomes" id="UP000232688">
    <property type="component" value="Unassembled WGS sequence"/>
</dbReference>
<proteinExistence type="predicted"/>
<organism evidence="2 3">
    <name type="scientific">Rhizophagus irregularis</name>
    <dbReference type="NCBI Taxonomy" id="588596"/>
    <lineage>
        <taxon>Eukaryota</taxon>
        <taxon>Fungi</taxon>
        <taxon>Fungi incertae sedis</taxon>
        <taxon>Mucoromycota</taxon>
        <taxon>Glomeromycotina</taxon>
        <taxon>Glomeromycetes</taxon>
        <taxon>Glomerales</taxon>
        <taxon>Glomeraceae</taxon>
        <taxon>Rhizophagus</taxon>
    </lineage>
</organism>
<dbReference type="SUPFAM" id="SSF56112">
    <property type="entry name" value="Protein kinase-like (PK-like)"/>
    <property type="match status" value="1"/>
</dbReference>
<reference evidence="2 3" key="1">
    <citation type="submission" date="2017-10" db="EMBL/GenBank/DDBJ databases">
        <title>Extensive intraspecific genome diversity in a model arbuscular mycorrhizal fungus.</title>
        <authorList>
            <person name="Chen E.C.H."/>
            <person name="Morin E."/>
            <person name="Baudet D."/>
            <person name="Noel J."/>
            <person name="Ndikumana S."/>
            <person name="Charron P."/>
            <person name="St-Onge C."/>
            <person name="Giorgi J."/>
            <person name="Grigoriev I.V."/>
            <person name="Roux C."/>
            <person name="Martin F.M."/>
            <person name="Corradi N."/>
        </authorList>
    </citation>
    <scope>NUCLEOTIDE SEQUENCE [LARGE SCALE GENOMIC DNA]</scope>
    <source>
        <strain evidence="2 3">A1</strain>
    </source>
</reference>
<dbReference type="InterPro" id="IPR001245">
    <property type="entry name" value="Ser-Thr/Tyr_kinase_cat_dom"/>
</dbReference>
<evidence type="ECO:0000259" key="1">
    <source>
        <dbReference type="Pfam" id="PF07714"/>
    </source>
</evidence>